<reference evidence="3 4" key="1">
    <citation type="journal article" date="2014" name="PLoS Genet.">
        <title>Phylogenetically driven sequencing of extremely halophilic archaea reveals strategies for static and dynamic osmo-response.</title>
        <authorList>
            <person name="Becker E.A."/>
            <person name="Seitzer P.M."/>
            <person name="Tritt A."/>
            <person name="Larsen D."/>
            <person name="Krusor M."/>
            <person name="Yao A.I."/>
            <person name="Wu D."/>
            <person name="Madern D."/>
            <person name="Eisen J.A."/>
            <person name="Darling A.E."/>
            <person name="Facciotti M.T."/>
        </authorList>
    </citation>
    <scope>NUCLEOTIDE SEQUENCE [LARGE SCALE GENOMIC DNA]</scope>
    <source>
        <strain evidence="3 4">JCM 10879</strain>
    </source>
</reference>
<evidence type="ECO:0000313" key="4">
    <source>
        <dbReference type="Proteomes" id="UP000011607"/>
    </source>
</evidence>
<accession>M0MFH9</accession>
<dbReference type="Pfam" id="PF13699">
    <property type="entry name" value="eCIS_core"/>
    <property type="match status" value="1"/>
</dbReference>
<name>M0MFH9_9EURY</name>
<gene>
    <name evidence="3" type="ORF">C446_02962</name>
</gene>
<evidence type="ECO:0000313" key="3">
    <source>
        <dbReference type="EMBL" id="EMA44456.1"/>
    </source>
</evidence>
<feature type="domain" description="eCIS core" evidence="2">
    <location>
        <begin position="1"/>
        <end position="39"/>
    </location>
</feature>
<comment type="caution">
    <text evidence="3">The sequence shown here is derived from an EMBL/GenBank/DDBJ whole genome shotgun (WGS) entry which is preliminary data.</text>
</comment>
<dbReference type="eggNOG" id="arCOG10869">
    <property type="taxonomic scope" value="Archaea"/>
</dbReference>
<organism evidence="3 4">
    <name type="scientific">Halobiforma nitratireducens JCM 10879</name>
    <dbReference type="NCBI Taxonomy" id="1227454"/>
    <lineage>
        <taxon>Archaea</taxon>
        <taxon>Methanobacteriati</taxon>
        <taxon>Methanobacteriota</taxon>
        <taxon>Stenosarchaea group</taxon>
        <taxon>Halobacteria</taxon>
        <taxon>Halobacteriales</taxon>
        <taxon>Natrialbaceae</taxon>
        <taxon>Halobiforma</taxon>
    </lineage>
</organism>
<dbReference type="RefSeq" id="WP_006671559.1">
    <property type="nucleotide sequence ID" value="NZ_AOMA01000029.1"/>
</dbReference>
<evidence type="ECO:0000256" key="1">
    <source>
        <dbReference type="SAM" id="MobiDB-lite"/>
    </source>
</evidence>
<feature type="region of interest" description="Disordered" evidence="1">
    <location>
        <begin position="224"/>
        <end position="249"/>
    </location>
</feature>
<dbReference type="Proteomes" id="UP000011607">
    <property type="component" value="Unassembled WGS sequence"/>
</dbReference>
<feature type="compositionally biased region" description="Acidic residues" evidence="1">
    <location>
        <begin position="224"/>
        <end position="234"/>
    </location>
</feature>
<evidence type="ECO:0000259" key="2">
    <source>
        <dbReference type="Pfam" id="PF13699"/>
    </source>
</evidence>
<sequence>AFTCGNDVVFNSGEYDPESPDGQFLLAHELAHVKQQNGGATVSMMPQEGADLEIDPDPQLEREADQAAEQALSAEEPLVVNRMGTDVHVQRYPGEAAVEKATGLLETGEEKVDDATSKTYRLSKEQLMNLVDSVETPKGAAQWIEHHDVDVASRVQDSTSSMPKGATRGWTVGSAAGAMAGPGGAVAGGLLGAPLGALLSTMFGEQVAGKIQEVLRDQLGLETDQEFDLEDETGVGDSTGDGKAGVVTQ</sequence>
<dbReference type="PATRIC" id="fig|1227454.3.peg.582"/>
<feature type="non-terminal residue" evidence="3">
    <location>
        <position position="1"/>
    </location>
</feature>
<proteinExistence type="predicted"/>
<dbReference type="EMBL" id="AOMA01000029">
    <property type="protein sequence ID" value="EMA44456.1"/>
    <property type="molecule type" value="Genomic_DNA"/>
</dbReference>
<dbReference type="OrthoDB" id="204264at2157"/>
<protein>
    <recommendedName>
        <fullName evidence="2">eCIS core domain-containing protein</fullName>
    </recommendedName>
</protein>
<dbReference type="STRING" id="1227454.C446_02962"/>
<dbReference type="AlphaFoldDB" id="M0MFH9"/>
<dbReference type="InterPro" id="IPR025295">
    <property type="entry name" value="eCIS_core_dom"/>
</dbReference>
<keyword evidence="4" id="KW-1185">Reference proteome</keyword>